<dbReference type="PANTHER" id="PTHR37042">
    <property type="entry name" value="OUTER MEMBRANE PROTEIN RV1973"/>
    <property type="match status" value="1"/>
</dbReference>
<dbReference type="RefSeq" id="WP_310298586.1">
    <property type="nucleotide sequence ID" value="NZ_BAAAPS010000002.1"/>
</dbReference>
<dbReference type="PANTHER" id="PTHR37042:SF4">
    <property type="entry name" value="OUTER MEMBRANE PROTEIN RV1973"/>
    <property type="match status" value="1"/>
</dbReference>
<organism evidence="3 4">
    <name type="scientific">Nocardioides marmoribigeumensis</name>
    <dbReference type="NCBI Taxonomy" id="433649"/>
    <lineage>
        <taxon>Bacteria</taxon>
        <taxon>Bacillati</taxon>
        <taxon>Actinomycetota</taxon>
        <taxon>Actinomycetes</taxon>
        <taxon>Propionibacteriales</taxon>
        <taxon>Nocardioidaceae</taxon>
        <taxon>Nocardioides</taxon>
    </lineage>
</organism>
<name>A0ABU2BUS8_9ACTN</name>
<protein>
    <submittedName>
        <fullName evidence="3">Mce-associated membrane protein</fullName>
    </submittedName>
</protein>
<dbReference type="EMBL" id="JAVDYG010000001">
    <property type="protein sequence ID" value="MDR7361114.1"/>
    <property type="molecule type" value="Genomic_DNA"/>
</dbReference>
<sequence length="163" mass="18243">MTRRLRAGMLVLVVLLVAALVALVVLWRHDADLTRTRDLAVAEHDATRAASRIAVSMTSYDYRTVDEDFAWIDQDGTSRFQKTFSESTKPIRQLITRTRATATGKVSDAAGTADDVDHVEVLLFVDQELRRAGDAKSSLDSNRVVMQMVHEGGRWLVDDVELR</sequence>
<comment type="subcellular location">
    <subcellularLocation>
        <location evidence="1">Membrane</location>
    </subcellularLocation>
</comment>
<dbReference type="Proteomes" id="UP001183648">
    <property type="component" value="Unassembled WGS sequence"/>
</dbReference>
<evidence type="ECO:0000256" key="2">
    <source>
        <dbReference type="ARBA" id="ARBA00023136"/>
    </source>
</evidence>
<evidence type="ECO:0000313" key="4">
    <source>
        <dbReference type="Proteomes" id="UP001183648"/>
    </source>
</evidence>
<keyword evidence="4" id="KW-1185">Reference proteome</keyword>
<keyword evidence="2" id="KW-0472">Membrane</keyword>
<comment type="caution">
    <text evidence="3">The sequence shown here is derived from an EMBL/GenBank/DDBJ whole genome shotgun (WGS) entry which is preliminary data.</text>
</comment>
<accession>A0ABU2BUS8</accession>
<gene>
    <name evidence="3" type="ORF">J2S63_000667</name>
</gene>
<reference evidence="3 4" key="1">
    <citation type="submission" date="2023-07" db="EMBL/GenBank/DDBJ databases">
        <title>Sequencing the genomes of 1000 actinobacteria strains.</title>
        <authorList>
            <person name="Klenk H.-P."/>
        </authorList>
    </citation>
    <scope>NUCLEOTIDE SEQUENCE [LARGE SCALE GENOMIC DNA]</scope>
    <source>
        <strain evidence="3 4">DSM 19426</strain>
    </source>
</reference>
<proteinExistence type="predicted"/>
<evidence type="ECO:0000313" key="3">
    <source>
        <dbReference type="EMBL" id="MDR7361114.1"/>
    </source>
</evidence>
<evidence type="ECO:0000256" key="1">
    <source>
        <dbReference type="ARBA" id="ARBA00004370"/>
    </source>
</evidence>